<accession>A0A366E6S6</accession>
<evidence type="ECO:0000256" key="1">
    <source>
        <dbReference type="SAM" id="Phobius"/>
    </source>
</evidence>
<proteinExistence type="predicted"/>
<dbReference type="EMBL" id="QNRI01000006">
    <property type="protein sequence ID" value="RBO98017.1"/>
    <property type="molecule type" value="Genomic_DNA"/>
</dbReference>
<reference evidence="2 3" key="1">
    <citation type="submission" date="2018-06" db="EMBL/GenBank/DDBJ databases">
        <title>Genomic Encyclopedia of Type Strains, Phase IV (KMG-IV): sequencing the most valuable type-strain genomes for metagenomic binning, comparative biology and taxonomic classification.</title>
        <authorList>
            <person name="Goeker M."/>
        </authorList>
    </citation>
    <scope>NUCLEOTIDE SEQUENCE [LARGE SCALE GENOMIC DNA]</scope>
    <source>
        <strain evidence="2 3">DSM 15140</strain>
    </source>
</reference>
<dbReference type="STRING" id="200904.GCA_900168775_00858"/>
<keyword evidence="1" id="KW-0812">Transmembrane</keyword>
<feature type="transmembrane region" description="Helical" evidence="1">
    <location>
        <begin position="29"/>
        <end position="46"/>
    </location>
</feature>
<evidence type="ECO:0000313" key="2">
    <source>
        <dbReference type="EMBL" id="RBO98017.1"/>
    </source>
</evidence>
<evidence type="ECO:0000313" key="3">
    <source>
        <dbReference type="Proteomes" id="UP000252254"/>
    </source>
</evidence>
<dbReference type="RefSeq" id="WP_079710858.1">
    <property type="nucleotide sequence ID" value="NZ_BAABQN010000008.1"/>
</dbReference>
<protein>
    <submittedName>
        <fullName evidence="2">Uncharacterized protein</fullName>
    </submittedName>
</protein>
<comment type="caution">
    <text evidence="2">The sequence shown here is derived from an EMBL/GenBank/DDBJ whole genome shotgun (WGS) entry which is preliminary data.</text>
</comment>
<keyword evidence="1" id="KW-1133">Transmembrane helix</keyword>
<dbReference type="OrthoDB" id="2973099at2"/>
<gene>
    <name evidence="2" type="ORF">DES48_10637</name>
</gene>
<dbReference type="AlphaFoldDB" id="A0A366E6S6"/>
<dbReference type="Proteomes" id="UP000252254">
    <property type="component" value="Unassembled WGS sequence"/>
</dbReference>
<organism evidence="2 3">
    <name type="scientific">Paraliobacillus ryukyuensis</name>
    <dbReference type="NCBI Taxonomy" id="200904"/>
    <lineage>
        <taxon>Bacteria</taxon>
        <taxon>Bacillati</taxon>
        <taxon>Bacillota</taxon>
        <taxon>Bacilli</taxon>
        <taxon>Bacillales</taxon>
        <taxon>Bacillaceae</taxon>
        <taxon>Paraliobacillus</taxon>
    </lineage>
</organism>
<sequence length="60" mass="7101">MKYVYWVLISLLILWEANALQDIYEFSAIWQYAASIILIGYFAYLLRINISLKSIRLAKN</sequence>
<name>A0A366E6S6_9BACI</name>
<keyword evidence="1" id="KW-0472">Membrane</keyword>
<keyword evidence="3" id="KW-1185">Reference proteome</keyword>